<feature type="region of interest" description="Disordered" evidence="1">
    <location>
        <begin position="71"/>
        <end position="107"/>
    </location>
</feature>
<dbReference type="EMBL" id="JAWCUI010000016">
    <property type="protein sequence ID" value="KAL1898264.1"/>
    <property type="molecule type" value="Genomic_DNA"/>
</dbReference>
<evidence type="ECO:0000256" key="1">
    <source>
        <dbReference type="SAM" id="MobiDB-lite"/>
    </source>
</evidence>
<evidence type="ECO:0000256" key="2">
    <source>
        <dbReference type="SAM" id="SignalP"/>
    </source>
</evidence>
<name>A0ABR3ZFD9_9PEZI</name>
<sequence length="189" mass="18981">MAARKILALAVLMAPLVSATPVQRREEGALFPTPTWWFPGRPTGGPGFPGGGIHPDPVYPGGRIEPNPVYPGGSLNPDPVTPGAPIVADPATPGGELDPDDPSYGDDYESTLKVGRDVADDPPPTFGFGEPAPPTLSPGPVIPGGPLEGDGGDGGWGGSFAMVTETETEAVAAKPAAAGAVEPTAMAVL</sequence>
<reference evidence="3 4" key="1">
    <citation type="journal article" date="2024" name="IMA Fungus">
        <title>IMA Genome - F19 : A genome assembly and annotation guide to empower mycologists, including annotated draft genome sequences of Ceratocystis pirilliformis, Diaporthe australafricana, Fusarium ophioides, Paecilomyces lecythidis, and Sporothrix stenoceras.</title>
        <authorList>
            <person name="Aylward J."/>
            <person name="Wilson A.M."/>
            <person name="Visagie C.M."/>
            <person name="Spraker J."/>
            <person name="Barnes I."/>
            <person name="Buitendag C."/>
            <person name="Ceriani C."/>
            <person name="Del Mar Angel L."/>
            <person name="du Plessis D."/>
            <person name="Fuchs T."/>
            <person name="Gasser K."/>
            <person name="Kramer D."/>
            <person name="Li W."/>
            <person name="Munsamy K."/>
            <person name="Piso A."/>
            <person name="Price J.L."/>
            <person name="Sonnekus B."/>
            <person name="Thomas C."/>
            <person name="van der Nest A."/>
            <person name="van Dijk A."/>
            <person name="van Heerden A."/>
            <person name="van Vuuren N."/>
            <person name="Yilmaz N."/>
            <person name="Duong T.A."/>
            <person name="van der Merwe N.A."/>
            <person name="Wingfield M.J."/>
            <person name="Wingfield B.D."/>
        </authorList>
    </citation>
    <scope>NUCLEOTIDE SEQUENCE [LARGE SCALE GENOMIC DNA]</scope>
    <source>
        <strain evidence="3 4">CMW 5346</strain>
    </source>
</reference>
<gene>
    <name evidence="3" type="ORF">Sste5346_003672</name>
</gene>
<organism evidence="3 4">
    <name type="scientific">Sporothrix stenoceras</name>
    <dbReference type="NCBI Taxonomy" id="5173"/>
    <lineage>
        <taxon>Eukaryota</taxon>
        <taxon>Fungi</taxon>
        <taxon>Dikarya</taxon>
        <taxon>Ascomycota</taxon>
        <taxon>Pezizomycotina</taxon>
        <taxon>Sordariomycetes</taxon>
        <taxon>Sordariomycetidae</taxon>
        <taxon>Ophiostomatales</taxon>
        <taxon>Ophiostomataceae</taxon>
        <taxon>Sporothrix</taxon>
    </lineage>
</organism>
<evidence type="ECO:0000313" key="4">
    <source>
        <dbReference type="Proteomes" id="UP001583186"/>
    </source>
</evidence>
<feature type="compositionally biased region" description="Acidic residues" evidence="1">
    <location>
        <begin position="97"/>
        <end position="107"/>
    </location>
</feature>
<keyword evidence="4" id="KW-1185">Reference proteome</keyword>
<dbReference type="Proteomes" id="UP001583186">
    <property type="component" value="Unassembled WGS sequence"/>
</dbReference>
<keyword evidence="2" id="KW-0732">Signal</keyword>
<feature type="signal peptide" evidence="2">
    <location>
        <begin position="1"/>
        <end position="19"/>
    </location>
</feature>
<feature type="chain" id="PRO_5047090377" evidence="2">
    <location>
        <begin position="20"/>
        <end position="189"/>
    </location>
</feature>
<proteinExistence type="predicted"/>
<evidence type="ECO:0000313" key="3">
    <source>
        <dbReference type="EMBL" id="KAL1898264.1"/>
    </source>
</evidence>
<protein>
    <submittedName>
        <fullName evidence="3">Uncharacterized protein</fullName>
    </submittedName>
</protein>
<comment type="caution">
    <text evidence="3">The sequence shown here is derived from an EMBL/GenBank/DDBJ whole genome shotgun (WGS) entry which is preliminary data.</text>
</comment>
<accession>A0ABR3ZFD9</accession>